<keyword evidence="3" id="KW-0240">DNA-directed RNA polymerase</keyword>
<evidence type="ECO:0000313" key="4">
    <source>
        <dbReference type="Proteomes" id="UP001444625"/>
    </source>
</evidence>
<evidence type="ECO:0000256" key="1">
    <source>
        <dbReference type="SAM" id="MobiDB-lite"/>
    </source>
</evidence>
<organism evidence="3 4">
    <name type="scientific">Ornithinibacillus xuwenensis</name>
    <dbReference type="NCBI Taxonomy" id="3144668"/>
    <lineage>
        <taxon>Bacteria</taxon>
        <taxon>Bacillati</taxon>
        <taxon>Bacillota</taxon>
        <taxon>Bacilli</taxon>
        <taxon>Bacillales</taxon>
        <taxon>Bacillaceae</taxon>
        <taxon>Ornithinibacillus</taxon>
    </lineage>
</organism>
<sequence>MSTTNQMEKTKEEVTAKQAEASPKRKKAPIEQPVATKKSKKPSDKPEKEKNQKDVSAKESKRKKSASAEIEMTETLAQTRKQQKKKQKEEKRKNKTPRLRIFPIWLRIIIVAALSVVALFSGLMIGYGGLGDGEPKDALKWETWQHIIDIVVKEE</sequence>
<gene>
    <name evidence="3" type="ORF">ABC228_08985</name>
</gene>
<accession>A0ABU9XGB7</accession>
<dbReference type="GO" id="GO:0000428">
    <property type="term" value="C:DNA-directed RNA polymerase complex"/>
    <property type="evidence" value="ECO:0007669"/>
    <property type="project" value="UniProtKB-KW"/>
</dbReference>
<dbReference type="InterPro" id="IPR024596">
    <property type="entry name" value="RNApol_su_b/EpuA"/>
</dbReference>
<keyword evidence="2" id="KW-0472">Membrane</keyword>
<evidence type="ECO:0000313" key="3">
    <source>
        <dbReference type="EMBL" id="MEN2767323.1"/>
    </source>
</evidence>
<keyword evidence="4" id="KW-1185">Reference proteome</keyword>
<dbReference type="EMBL" id="JBDIML010000002">
    <property type="protein sequence ID" value="MEN2767323.1"/>
    <property type="molecule type" value="Genomic_DNA"/>
</dbReference>
<proteinExistence type="predicted"/>
<keyword evidence="2" id="KW-1133">Transmembrane helix</keyword>
<protein>
    <submittedName>
        <fullName evidence="3">DNA-directed RNA polymerase subunit beta</fullName>
    </submittedName>
</protein>
<dbReference type="RefSeq" id="WP_345824783.1">
    <property type="nucleotide sequence ID" value="NZ_JBDIML010000002.1"/>
</dbReference>
<dbReference type="Proteomes" id="UP001444625">
    <property type="component" value="Unassembled WGS sequence"/>
</dbReference>
<name>A0ABU9XGB7_9BACI</name>
<comment type="caution">
    <text evidence="3">The sequence shown here is derived from an EMBL/GenBank/DDBJ whole genome shotgun (WGS) entry which is preliminary data.</text>
</comment>
<dbReference type="Pfam" id="PF11772">
    <property type="entry name" value="EpuA"/>
    <property type="match status" value="1"/>
</dbReference>
<evidence type="ECO:0000256" key="2">
    <source>
        <dbReference type="SAM" id="Phobius"/>
    </source>
</evidence>
<feature type="compositionally biased region" description="Basic and acidic residues" evidence="1">
    <location>
        <begin position="41"/>
        <end position="59"/>
    </location>
</feature>
<reference evidence="3 4" key="1">
    <citation type="submission" date="2024-05" db="EMBL/GenBank/DDBJ databases">
        <authorList>
            <person name="Haq I."/>
            <person name="Ullah Z."/>
            <person name="Ahmad R."/>
            <person name="Li M."/>
            <person name="Tong Y."/>
        </authorList>
    </citation>
    <scope>NUCLEOTIDE SEQUENCE [LARGE SCALE GENOMIC DNA]</scope>
    <source>
        <strain evidence="3 4">16A2E</strain>
    </source>
</reference>
<feature type="region of interest" description="Disordered" evidence="1">
    <location>
        <begin position="1"/>
        <end position="94"/>
    </location>
</feature>
<keyword evidence="2" id="KW-0812">Transmembrane</keyword>
<keyword evidence="3" id="KW-0804">Transcription</keyword>
<feature type="transmembrane region" description="Helical" evidence="2">
    <location>
        <begin position="104"/>
        <end position="127"/>
    </location>
</feature>